<dbReference type="PROSITE" id="PS51781">
    <property type="entry name" value="SH3B"/>
    <property type="match status" value="2"/>
</dbReference>
<gene>
    <name evidence="3" type="ORF">IAD24_06730</name>
</gene>
<comment type="caution">
    <text evidence="3">The sequence shown here is derived from an EMBL/GenBank/DDBJ whole genome shotgun (WGS) entry which is preliminary data.</text>
</comment>
<organism evidence="3 4">
    <name type="scientific">Candidatus Aphodomorpha intestinavium</name>
    <dbReference type="NCBI Taxonomy" id="2840672"/>
    <lineage>
        <taxon>Bacteria</taxon>
        <taxon>Bacillati</taxon>
        <taxon>Bacillota</taxon>
        <taxon>Clostridia</taxon>
        <taxon>Eubacteriales</taxon>
        <taxon>Candidatus Aphodomorpha</taxon>
    </lineage>
</organism>
<reference evidence="3" key="1">
    <citation type="submission" date="2020-10" db="EMBL/GenBank/DDBJ databases">
        <authorList>
            <person name="Gilroy R."/>
        </authorList>
    </citation>
    <scope>NUCLEOTIDE SEQUENCE</scope>
    <source>
        <strain evidence="3">ChiGjej2B2-16831</strain>
    </source>
</reference>
<dbReference type="GO" id="GO:0003824">
    <property type="term" value="F:catalytic activity"/>
    <property type="evidence" value="ECO:0007669"/>
    <property type="project" value="InterPro"/>
</dbReference>
<evidence type="ECO:0000313" key="4">
    <source>
        <dbReference type="Proteomes" id="UP000824128"/>
    </source>
</evidence>
<feature type="domain" description="SH3b" evidence="2">
    <location>
        <begin position="37"/>
        <end position="101"/>
    </location>
</feature>
<accession>A0A9D1STK6</accession>
<dbReference type="EMBL" id="DVNZ01000215">
    <property type="protein sequence ID" value="HIU94840.1"/>
    <property type="molecule type" value="Genomic_DNA"/>
</dbReference>
<dbReference type="Pfam" id="PF03372">
    <property type="entry name" value="Exo_endo_phos"/>
    <property type="match status" value="1"/>
</dbReference>
<dbReference type="Pfam" id="PF08239">
    <property type="entry name" value="SH3_3"/>
    <property type="match status" value="2"/>
</dbReference>
<reference evidence="3" key="2">
    <citation type="journal article" date="2021" name="PeerJ">
        <title>Extensive microbial diversity within the chicken gut microbiome revealed by metagenomics and culture.</title>
        <authorList>
            <person name="Gilroy R."/>
            <person name="Ravi A."/>
            <person name="Getino M."/>
            <person name="Pursley I."/>
            <person name="Horton D.L."/>
            <person name="Alikhan N.F."/>
            <person name="Baker D."/>
            <person name="Gharbi K."/>
            <person name="Hall N."/>
            <person name="Watson M."/>
            <person name="Adriaenssens E.M."/>
            <person name="Foster-Nyarko E."/>
            <person name="Jarju S."/>
            <person name="Secka A."/>
            <person name="Antonio M."/>
            <person name="Oren A."/>
            <person name="Chaudhuri R.R."/>
            <person name="La Ragione R."/>
            <person name="Hildebrand F."/>
            <person name="Pallen M.J."/>
        </authorList>
    </citation>
    <scope>NUCLEOTIDE SEQUENCE</scope>
    <source>
        <strain evidence="3">ChiGjej2B2-16831</strain>
    </source>
</reference>
<protein>
    <submittedName>
        <fullName evidence="3">SH3 domain-containing protein</fullName>
    </submittedName>
</protein>
<dbReference type="AlphaFoldDB" id="A0A9D1STK6"/>
<dbReference type="Gene3D" id="2.30.30.40">
    <property type="entry name" value="SH3 Domains"/>
    <property type="match status" value="2"/>
</dbReference>
<dbReference type="InterPro" id="IPR051916">
    <property type="entry name" value="GPI-anchor_lipid_remodeler"/>
</dbReference>
<evidence type="ECO:0000313" key="3">
    <source>
        <dbReference type="EMBL" id="HIU94840.1"/>
    </source>
</evidence>
<dbReference type="Gene3D" id="3.60.10.10">
    <property type="entry name" value="Endonuclease/exonuclease/phosphatase"/>
    <property type="match status" value="1"/>
</dbReference>
<dbReference type="Proteomes" id="UP000824128">
    <property type="component" value="Unassembled WGS sequence"/>
</dbReference>
<evidence type="ECO:0000259" key="2">
    <source>
        <dbReference type="PROSITE" id="PS51781"/>
    </source>
</evidence>
<sequence>MKRRFTGALLALLALCLACFPAGTGALAAQPSQTEAFDRGVITGEGVAFRRGASLDAGLIRRLSRGTAVEILETNVNAEWHRVRVDGDTGYVNRLYVSLDPSLPSYRRAYTGTVVNCNESVNVRAAASASSKRLGTAPKGSVWTVTEAYCAGGWHRIDYQGQPAYIFGEYLSLAAQADDGQLASLTVTGGTMSPAFSPDEYGYVVRADAPEVTIAAAANDGAAVDVGGTGLARYTVSMPASGSKTIRIAVDGQVRYTLYLVRGALVVGSWNIKRGNSNLEMQGWLVESQQLDVLALQEVYRNTGGSGTDNLRSLRTRAMQHMDFAAAIDYSGGGAYGVGLLSRFELTDASASKLYSGSYEQRVLQRAVITVDGKRVSLYNTHLSFNSAALRRQQFAAIVDALEADENPYRIIFGDFNAAAPEYAQLSGYTAVNTRDTAFYDYAGEPISKNEIDNILVTPNITVLNARLIENDCSDHRMLVAYLRLD</sequence>
<name>A0A9D1STK6_9FIRM</name>
<dbReference type="InterPro" id="IPR036691">
    <property type="entry name" value="Endo/exonu/phosph_ase_sf"/>
</dbReference>
<dbReference type="PANTHER" id="PTHR14859:SF15">
    <property type="entry name" value="ENDONUCLEASE_EXONUCLEASE_PHOSPHATASE DOMAIN-CONTAINING PROTEIN"/>
    <property type="match status" value="1"/>
</dbReference>
<feature type="signal peptide" evidence="1">
    <location>
        <begin position="1"/>
        <end position="28"/>
    </location>
</feature>
<feature type="domain" description="SH3b" evidence="2">
    <location>
        <begin position="109"/>
        <end position="175"/>
    </location>
</feature>
<dbReference type="GO" id="GO:0016020">
    <property type="term" value="C:membrane"/>
    <property type="evidence" value="ECO:0007669"/>
    <property type="project" value="GOC"/>
</dbReference>
<keyword evidence="1" id="KW-0732">Signal</keyword>
<evidence type="ECO:0000256" key="1">
    <source>
        <dbReference type="SAM" id="SignalP"/>
    </source>
</evidence>
<feature type="chain" id="PRO_5038867230" evidence="1">
    <location>
        <begin position="29"/>
        <end position="486"/>
    </location>
</feature>
<dbReference type="SMART" id="SM00287">
    <property type="entry name" value="SH3b"/>
    <property type="match status" value="2"/>
</dbReference>
<dbReference type="SUPFAM" id="SSF56219">
    <property type="entry name" value="DNase I-like"/>
    <property type="match status" value="1"/>
</dbReference>
<proteinExistence type="predicted"/>
<dbReference type="GO" id="GO:0006506">
    <property type="term" value="P:GPI anchor biosynthetic process"/>
    <property type="evidence" value="ECO:0007669"/>
    <property type="project" value="TreeGrafter"/>
</dbReference>
<dbReference type="InterPro" id="IPR003646">
    <property type="entry name" value="SH3-like_bac-type"/>
</dbReference>
<dbReference type="PANTHER" id="PTHR14859">
    <property type="entry name" value="CALCOFLUOR WHITE HYPERSENSITIVE PROTEIN PRECURSOR"/>
    <property type="match status" value="1"/>
</dbReference>
<dbReference type="InterPro" id="IPR005135">
    <property type="entry name" value="Endo/exonuclease/phosphatase"/>
</dbReference>